<dbReference type="PANTHER" id="PTHR39940">
    <property type="entry name" value="PROTHORACICOTROPIC HORMONE, ISOFORM F"/>
    <property type="match status" value="1"/>
</dbReference>
<dbReference type="PANTHER" id="PTHR39940:SF1">
    <property type="entry name" value="PROTHORACICOTROPIC HORMONE, ISOFORM F"/>
    <property type="match status" value="1"/>
</dbReference>
<dbReference type="SUPFAM" id="SSF57501">
    <property type="entry name" value="Cystine-knot cytokines"/>
    <property type="match status" value="1"/>
</dbReference>
<dbReference type="EMBL" id="JAQQBS010000003">
    <property type="protein sequence ID" value="KAK0171041.1"/>
    <property type="molecule type" value="Genomic_DNA"/>
</dbReference>
<reference evidence="1" key="2">
    <citation type="submission" date="2023-03" db="EMBL/GenBank/DDBJ databases">
        <authorList>
            <person name="Inwood S.N."/>
            <person name="Skelly J.G."/>
            <person name="Guhlin J."/>
            <person name="Harrop T.W.R."/>
            <person name="Goldson S.G."/>
            <person name="Dearden P.K."/>
        </authorList>
    </citation>
    <scope>NUCLEOTIDE SEQUENCE</scope>
    <source>
        <strain evidence="1">Irish</strain>
        <tissue evidence="1">Whole body</tissue>
    </source>
</reference>
<keyword evidence="2" id="KW-1185">Reference proteome</keyword>
<protein>
    <submittedName>
        <fullName evidence="1">Uncharacterized protein</fullName>
    </submittedName>
</protein>
<dbReference type="InterPro" id="IPR052876">
    <property type="entry name" value="Insect_Hormone_Regulators"/>
</dbReference>
<reference evidence="1" key="1">
    <citation type="journal article" date="2023" name="bioRxiv">
        <title>Scaffold-level genome assemblies of two parasitoid biocontrol wasps reveal the parthenogenesis mechanism and an associated novel virus.</title>
        <authorList>
            <person name="Inwood S."/>
            <person name="Skelly J."/>
            <person name="Guhlin J."/>
            <person name="Harrop T."/>
            <person name="Goldson S."/>
            <person name="Dearden P."/>
        </authorList>
    </citation>
    <scope>NUCLEOTIDE SEQUENCE</scope>
    <source>
        <strain evidence="1">Irish</strain>
        <tissue evidence="1">Whole body</tissue>
    </source>
</reference>
<dbReference type="InterPro" id="IPR029034">
    <property type="entry name" value="Cystine-knot_cytokine"/>
</dbReference>
<evidence type="ECO:0000313" key="2">
    <source>
        <dbReference type="Proteomes" id="UP001168990"/>
    </source>
</evidence>
<accession>A0AA39KRM4</accession>
<dbReference type="AlphaFoldDB" id="A0AA39KRM4"/>
<proteinExistence type="predicted"/>
<organism evidence="1 2">
    <name type="scientific">Microctonus aethiopoides</name>
    <dbReference type="NCBI Taxonomy" id="144406"/>
    <lineage>
        <taxon>Eukaryota</taxon>
        <taxon>Metazoa</taxon>
        <taxon>Ecdysozoa</taxon>
        <taxon>Arthropoda</taxon>
        <taxon>Hexapoda</taxon>
        <taxon>Insecta</taxon>
        <taxon>Pterygota</taxon>
        <taxon>Neoptera</taxon>
        <taxon>Endopterygota</taxon>
        <taxon>Hymenoptera</taxon>
        <taxon>Apocrita</taxon>
        <taxon>Ichneumonoidea</taxon>
        <taxon>Braconidae</taxon>
        <taxon>Euphorinae</taxon>
        <taxon>Microctonus</taxon>
    </lineage>
</organism>
<dbReference type="Proteomes" id="UP001168990">
    <property type="component" value="Unassembled WGS sequence"/>
</dbReference>
<evidence type="ECO:0000313" key="1">
    <source>
        <dbReference type="EMBL" id="KAK0171041.1"/>
    </source>
</evidence>
<comment type="caution">
    <text evidence="1">The sequence shown here is derived from an EMBL/GenBank/DDBJ whole genome shotgun (WGS) entry which is preliminary data.</text>
</comment>
<gene>
    <name evidence="1" type="ORF">PV328_008806</name>
</gene>
<name>A0AA39KRM4_9HYME</name>
<sequence length="175" mass="20063">MAVGALGIAANSQALNMNYLRDLIFNRNIQRNNEKCWDTPCNHYSSIIKRNDEFPRIDDVQSIPRDFISTKNPWQWLCPCETQYDIANLGPGNYPRYLAIASCIPKPCHGKFNLCKLIHYKVHILKERDLNDEGSTNEEQYIEQPILPESLAVKWQLKPMKVAVACIAATEGRQN</sequence>